<dbReference type="GO" id="GO:0016787">
    <property type="term" value="F:hydrolase activity"/>
    <property type="evidence" value="ECO:0007669"/>
    <property type="project" value="InterPro"/>
</dbReference>
<evidence type="ECO:0000259" key="2">
    <source>
        <dbReference type="Pfam" id="PF04909"/>
    </source>
</evidence>
<dbReference type="InterPro" id="IPR032465">
    <property type="entry name" value="ACMSD"/>
</dbReference>
<name>A0A6J6T7A5_9ZZZZ</name>
<keyword evidence="1" id="KW-0456">Lyase</keyword>
<accession>A0A6J6T7A5</accession>
<dbReference type="InterPro" id="IPR032466">
    <property type="entry name" value="Metal_Hydrolase"/>
</dbReference>
<evidence type="ECO:0000313" key="4">
    <source>
        <dbReference type="EMBL" id="CAB4925061.1"/>
    </source>
</evidence>
<dbReference type="GO" id="GO:0019748">
    <property type="term" value="P:secondary metabolic process"/>
    <property type="evidence" value="ECO:0007669"/>
    <property type="project" value="TreeGrafter"/>
</dbReference>
<dbReference type="InterPro" id="IPR006680">
    <property type="entry name" value="Amidohydro-rel"/>
</dbReference>
<organism evidence="3">
    <name type="scientific">freshwater metagenome</name>
    <dbReference type="NCBI Taxonomy" id="449393"/>
    <lineage>
        <taxon>unclassified sequences</taxon>
        <taxon>metagenomes</taxon>
        <taxon>ecological metagenomes</taxon>
    </lineage>
</organism>
<dbReference type="EMBL" id="CAFBMH010000108">
    <property type="protein sequence ID" value="CAB4925061.1"/>
    <property type="molecule type" value="Genomic_DNA"/>
</dbReference>
<dbReference type="PANTHER" id="PTHR21240:SF28">
    <property type="entry name" value="ISO-OROTATE DECARBOXYLASE (EUROFUNG)"/>
    <property type="match status" value="1"/>
</dbReference>
<protein>
    <submittedName>
        <fullName evidence="3">Unannotated protein</fullName>
    </submittedName>
</protein>
<feature type="domain" description="Amidohydrolase-related" evidence="2">
    <location>
        <begin position="103"/>
        <end position="376"/>
    </location>
</feature>
<reference evidence="3" key="1">
    <citation type="submission" date="2020-05" db="EMBL/GenBank/DDBJ databases">
        <authorList>
            <person name="Chiriac C."/>
            <person name="Salcher M."/>
            <person name="Ghai R."/>
            <person name="Kavagutti S V."/>
        </authorList>
    </citation>
    <scope>NUCLEOTIDE SEQUENCE</scope>
</reference>
<dbReference type="PANTHER" id="PTHR21240">
    <property type="entry name" value="2-AMINO-3-CARBOXYLMUCONATE-6-SEMIALDEHYDE DECARBOXYLASE"/>
    <property type="match status" value="1"/>
</dbReference>
<dbReference type="AlphaFoldDB" id="A0A6J6T7A5"/>
<dbReference type="GO" id="GO:0016831">
    <property type="term" value="F:carboxy-lyase activity"/>
    <property type="evidence" value="ECO:0007669"/>
    <property type="project" value="InterPro"/>
</dbReference>
<proteinExistence type="predicted"/>
<dbReference type="EMBL" id="CAEZYR010000039">
    <property type="protein sequence ID" value="CAB4742199.1"/>
    <property type="molecule type" value="Genomic_DNA"/>
</dbReference>
<evidence type="ECO:0000313" key="3">
    <source>
        <dbReference type="EMBL" id="CAB4742199.1"/>
    </source>
</evidence>
<dbReference type="Pfam" id="PF04909">
    <property type="entry name" value="Amidohydro_2"/>
    <property type="match status" value="1"/>
</dbReference>
<dbReference type="Gene3D" id="3.20.20.140">
    <property type="entry name" value="Metal-dependent hydrolases"/>
    <property type="match status" value="1"/>
</dbReference>
<evidence type="ECO:0000256" key="1">
    <source>
        <dbReference type="ARBA" id="ARBA00023239"/>
    </source>
</evidence>
<dbReference type="SUPFAM" id="SSF51556">
    <property type="entry name" value="Metallo-dependent hydrolases"/>
    <property type="match status" value="1"/>
</dbReference>
<gene>
    <name evidence="3" type="ORF">UFOPK2754_01249</name>
    <name evidence="4" type="ORF">UFOPK3543_02312</name>
</gene>
<sequence length="387" mass="42517">MSTYVVSADSHVIEPTDLYASLRAEWGDRAPVVARADDGNDWWWVDGQRTNSFAGGSQAGKRAEGVEALLLADAVDNVRDALWSPERYVSENLTDGVGVSVLYPTQQMQHYAVRNTELVNATCRTYNDWLAEFCRSGAGRLRGVAVLNSDDPENAACELRRTVTRGLAAAMLPVALPHRQTYADPRFDRVWATAADLGVPISFHIGTYRADAVREKAVVIAGAQTDTPRPVQTAFSTADLYVRNVLADLVFAGVLERHPQLRVVSAEHEIGWLAHFVERMDYTYTQRATRGIRFGDGALPSDFVRRQVWVQFCEDPLASHAIDVIGAANVLWGTDYPHSEGTFPHSRDVVDSLLGSQSAEARRAVLVDNPALLYGIDPELLAAPEPA</sequence>
<dbReference type="GO" id="GO:0005737">
    <property type="term" value="C:cytoplasm"/>
    <property type="evidence" value="ECO:0007669"/>
    <property type="project" value="TreeGrafter"/>
</dbReference>